<dbReference type="PANTHER" id="PTHR33337">
    <property type="entry name" value="GFA DOMAIN-CONTAINING PROTEIN"/>
    <property type="match status" value="1"/>
</dbReference>
<evidence type="ECO:0000313" key="7">
    <source>
        <dbReference type="Proteomes" id="UP000077069"/>
    </source>
</evidence>
<dbReference type="Gene3D" id="3.90.1590.10">
    <property type="entry name" value="glutathione-dependent formaldehyde- activating enzyme (gfa)"/>
    <property type="match status" value="1"/>
</dbReference>
<sequence>MTEDTRITRSVRCNCGKVSFTVTGIDRLAVHCYCVNCQRTTGSAFAHNHRFSEASIIFDRGEEFVKQYADGDTDSKRLMLRHFCVNCGSPLFLKSTAVADFVAVHEGSTTEKSKSQPVLELFVHEKHPWIGDVKGDYRGPPPFPWDPQPCSSA</sequence>
<dbReference type="RefSeq" id="XP_018029866.1">
    <property type="nucleotide sequence ID" value="XM_018177019.1"/>
</dbReference>
<keyword evidence="3" id="KW-0862">Zinc</keyword>
<reference evidence="6 7" key="1">
    <citation type="submission" date="2016-05" db="EMBL/GenBank/DDBJ databases">
        <title>Comparative analysis of secretome profiles of manganese(II)-oxidizing ascomycete fungi.</title>
        <authorList>
            <consortium name="DOE Joint Genome Institute"/>
            <person name="Zeiner C.A."/>
            <person name="Purvine S.O."/>
            <person name="Zink E.M."/>
            <person name="Wu S."/>
            <person name="Pasa-Tolic L."/>
            <person name="Chaput D.L."/>
            <person name="Haridas S."/>
            <person name="Grigoriev I.V."/>
            <person name="Santelli C.M."/>
            <person name="Hansel C.M."/>
        </authorList>
    </citation>
    <scope>NUCLEOTIDE SEQUENCE [LARGE SCALE GENOMIC DNA]</scope>
    <source>
        <strain evidence="6 7">AP3s5-JAC2a</strain>
    </source>
</reference>
<organism evidence="6 7">
    <name type="scientific">Paraphaeosphaeria sporulosa</name>
    <dbReference type="NCBI Taxonomy" id="1460663"/>
    <lineage>
        <taxon>Eukaryota</taxon>
        <taxon>Fungi</taxon>
        <taxon>Dikarya</taxon>
        <taxon>Ascomycota</taxon>
        <taxon>Pezizomycotina</taxon>
        <taxon>Dothideomycetes</taxon>
        <taxon>Pleosporomycetidae</taxon>
        <taxon>Pleosporales</taxon>
        <taxon>Massarineae</taxon>
        <taxon>Didymosphaeriaceae</taxon>
        <taxon>Paraphaeosphaeria</taxon>
    </lineage>
</organism>
<comment type="similarity">
    <text evidence="1">Belongs to the Gfa family.</text>
</comment>
<dbReference type="GO" id="GO:0046872">
    <property type="term" value="F:metal ion binding"/>
    <property type="evidence" value="ECO:0007669"/>
    <property type="project" value="UniProtKB-KW"/>
</dbReference>
<evidence type="ECO:0000313" key="6">
    <source>
        <dbReference type="EMBL" id="OAF99500.1"/>
    </source>
</evidence>
<gene>
    <name evidence="6" type="ORF">CC84DRAFT_1157579</name>
</gene>
<evidence type="ECO:0000259" key="5">
    <source>
        <dbReference type="PROSITE" id="PS51891"/>
    </source>
</evidence>
<feature type="domain" description="CENP-V/GFA" evidence="5">
    <location>
        <begin position="8"/>
        <end position="146"/>
    </location>
</feature>
<dbReference type="STRING" id="1460663.A0A177BX18"/>
<dbReference type="Proteomes" id="UP000077069">
    <property type="component" value="Unassembled WGS sequence"/>
</dbReference>
<dbReference type="AlphaFoldDB" id="A0A177BX18"/>
<keyword evidence="7" id="KW-1185">Reference proteome</keyword>
<keyword evidence="4" id="KW-0456">Lyase</keyword>
<dbReference type="InterPro" id="IPR011057">
    <property type="entry name" value="Mss4-like_sf"/>
</dbReference>
<dbReference type="OrthoDB" id="406544at2759"/>
<dbReference type="PANTHER" id="PTHR33337:SF40">
    <property type="entry name" value="CENP-V_GFA DOMAIN-CONTAINING PROTEIN-RELATED"/>
    <property type="match status" value="1"/>
</dbReference>
<protein>
    <recommendedName>
        <fullName evidence="5">CENP-V/GFA domain-containing protein</fullName>
    </recommendedName>
</protein>
<dbReference type="PROSITE" id="PS51891">
    <property type="entry name" value="CENP_V_GFA"/>
    <property type="match status" value="1"/>
</dbReference>
<dbReference type="GeneID" id="28760505"/>
<accession>A0A177BX18</accession>
<evidence type="ECO:0000256" key="1">
    <source>
        <dbReference type="ARBA" id="ARBA00005495"/>
    </source>
</evidence>
<name>A0A177BX18_9PLEO</name>
<dbReference type="SUPFAM" id="SSF51316">
    <property type="entry name" value="Mss4-like"/>
    <property type="match status" value="1"/>
</dbReference>
<evidence type="ECO:0000256" key="4">
    <source>
        <dbReference type="ARBA" id="ARBA00023239"/>
    </source>
</evidence>
<dbReference type="GO" id="GO:0016846">
    <property type="term" value="F:carbon-sulfur lyase activity"/>
    <property type="evidence" value="ECO:0007669"/>
    <property type="project" value="InterPro"/>
</dbReference>
<dbReference type="EMBL" id="KV441562">
    <property type="protein sequence ID" value="OAF99500.1"/>
    <property type="molecule type" value="Genomic_DNA"/>
</dbReference>
<keyword evidence="2" id="KW-0479">Metal-binding</keyword>
<dbReference type="InParanoid" id="A0A177BX18"/>
<proteinExistence type="inferred from homology"/>
<dbReference type="Pfam" id="PF04828">
    <property type="entry name" value="GFA"/>
    <property type="match status" value="1"/>
</dbReference>
<evidence type="ECO:0000256" key="2">
    <source>
        <dbReference type="ARBA" id="ARBA00022723"/>
    </source>
</evidence>
<dbReference type="InterPro" id="IPR006913">
    <property type="entry name" value="CENP-V/GFA"/>
</dbReference>
<evidence type="ECO:0000256" key="3">
    <source>
        <dbReference type="ARBA" id="ARBA00022833"/>
    </source>
</evidence>